<keyword evidence="4 10" id="KW-0732">Signal</keyword>
<dbReference type="InterPro" id="IPR017853">
    <property type="entry name" value="GH"/>
</dbReference>
<evidence type="ECO:0000256" key="6">
    <source>
        <dbReference type="ARBA" id="ARBA00023277"/>
    </source>
</evidence>
<dbReference type="EC" id="3.2.1.8" evidence="9"/>
<organism evidence="12 13">
    <name type="scientific">Neolewinella aurantiaca</name>
    <dbReference type="NCBI Taxonomy" id="2602767"/>
    <lineage>
        <taxon>Bacteria</taxon>
        <taxon>Pseudomonadati</taxon>
        <taxon>Bacteroidota</taxon>
        <taxon>Saprospiria</taxon>
        <taxon>Saprospirales</taxon>
        <taxon>Lewinellaceae</taxon>
        <taxon>Neolewinella</taxon>
    </lineage>
</organism>
<dbReference type="GO" id="GO:0045493">
    <property type="term" value="P:xylan catabolic process"/>
    <property type="evidence" value="ECO:0007669"/>
    <property type="project" value="UniProtKB-KW"/>
</dbReference>
<evidence type="ECO:0000256" key="4">
    <source>
        <dbReference type="ARBA" id="ARBA00022729"/>
    </source>
</evidence>
<dbReference type="SUPFAM" id="SSF51445">
    <property type="entry name" value="(Trans)glycosidases"/>
    <property type="match status" value="1"/>
</dbReference>
<evidence type="ECO:0000256" key="10">
    <source>
        <dbReference type="SAM" id="SignalP"/>
    </source>
</evidence>
<evidence type="ECO:0000313" key="12">
    <source>
        <dbReference type="EMBL" id="TXF85696.1"/>
    </source>
</evidence>
<keyword evidence="8 9" id="KW-0624">Polysaccharide degradation</keyword>
<dbReference type="PRINTS" id="PR00134">
    <property type="entry name" value="GLHYDRLASE10"/>
</dbReference>
<evidence type="ECO:0000313" key="13">
    <source>
        <dbReference type="Proteomes" id="UP000321907"/>
    </source>
</evidence>
<accession>A0A5C7FJV2</accession>
<keyword evidence="5 9" id="KW-0378">Hydrolase</keyword>
<evidence type="ECO:0000256" key="1">
    <source>
        <dbReference type="ARBA" id="ARBA00000681"/>
    </source>
</evidence>
<evidence type="ECO:0000256" key="8">
    <source>
        <dbReference type="ARBA" id="ARBA00023326"/>
    </source>
</evidence>
<dbReference type="PANTHER" id="PTHR31490">
    <property type="entry name" value="GLYCOSYL HYDROLASE"/>
    <property type="match status" value="1"/>
</dbReference>
<dbReference type="InterPro" id="IPR001000">
    <property type="entry name" value="GH10_dom"/>
</dbReference>
<evidence type="ECO:0000259" key="11">
    <source>
        <dbReference type="PROSITE" id="PS51760"/>
    </source>
</evidence>
<feature type="domain" description="GH10" evidence="11">
    <location>
        <begin position="268"/>
        <end position="572"/>
    </location>
</feature>
<comment type="catalytic activity">
    <reaction evidence="1 9">
        <text>Endohydrolysis of (1-&gt;4)-beta-D-xylosidic linkages in xylans.</text>
        <dbReference type="EC" id="3.2.1.8"/>
    </reaction>
</comment>
<keyword evidence="3" id="KW-0858">Xylan degradation</keyword>
<dbReference type="InterPro" id="IPR026444">
    <property type="entry name" value="Secre_tail"/>
</dbReference>
<reference evidence="12 13" key="1">
    <citation type="submission" date="2019-08" db="EMBL/GenBank/DDBJ databases">
        <title>Lewinella sp. strain SSH13 Genome sequencing and assembly.</title>
        <authorList>
            <person name="Kim I."/>
        </authorList>
    </citation>
    <scope>NUCLEOTIDE SEQUENCE [LARGE SCALE GENOMIC DNA]</scope>
    <source>
        <strain evidence="12 13">SSH13</strain>
    </source>
</reference>
<keyword evidence="13" id="KW-1185">Reference proteome</keyword>
<dbReference type="PROSITE" id="PS51760">
    <property type="entry name" value="GH10_2"/>
    <property type="match status" value="1"/>
</dbReference>
<keyword evidence="7 9" id="KW-0326">Glycosidase</keyword>
<feature type="chain" id="PRO_5022861288" description="Beta-xylanase" evidence="10">
    <location>
        <begin position="19"/>
        <end position="717"/>
    </location>
</feature>
<comment type="caution">
    <text evidence="12">The sequence shown here is derived from an EMBL/GenBank/DDBJ whole genome shotgun (WGS) entry which is preliminary data.</text>
</comment>
<protein>
    <recommendedName>
        <fullName evidence="9">Beta-xylanase</fullName>
        <ecNumber evidence="9">3.2.1.8</ecNumber>
    </recommendedName>
</protein>
<dbReference type="RefSeq" id="WP_147932609.1">
    <property type="nucleotide sequence ID" value="NZ_VOXD01000044.1"/>
</dbReference>
<proteinExistence type="inferred from homology"/>
<dbReference type="Proteomes" id="UP000321907">
    <property type="component" value="Unassembled WGS sequence"/>
</dbReference>
<dbReference type="NCBIfam" id="TIGR04183">
    <property type="entry name" value="Por_Secre_tail"/>
    <property type="match status" value="1"/>
</dbReference>
<gene>
    <name evidence="12" type="ORF">FUA23_20285</name>
</gene>
<dbReference type="EMBL" id="VOXD01000044">
    <property type="protein sequence ID" value="TXF85696.1"/>
    <property type="molecule type" value="Genomic_DNA"/>
</dbReference>
<comment type="similarity">
    <text evidence="2 9">Belongs to the glycosyl hydrolase 10 (cellulase F) family.</text>
</comment>
<evidence type="ECO:0000256" key="7">
    <source>
        <dbReference type="ARBA" id="ARBA00023295"/>
    </source>
</evidence>
<dbReference type="SMART" id="SM00633">
    <property type="entry name" value="Glyco_10"/>
    <property type="match status" value="1"/>
</dbReference>
<dbReference type="GO" id="GO:0031176">
    <property type="term" value="F:endo-1,4-beta-xylanase activity"/>
    <property type="evidence" value="ECO:0007669"/>
    <property type="project" value="UniProtKB-EC"/>
</dbReference>
<dbReference type="AlphaFoldDB" id="A0A5C7FJV2"/>
<dbReference type="SUPFAM" id="SSF49785">
    <property type="entry name" value="Galactose-binding domain-like"/>
    <property type="match status" value="1"/>
</dbReference>
<sequence length="717" mass="81098">MKLSLLLPLLFCTTMLGAQPDQYNSELMNWLATQYTLTGATFPWGDTENEMLGRFFPYNESSAERLTREPGDLGFTQVQSIRINEPLLNGWDAGWNGNNRETISLGDKMLWVIYIRAIGPEGDGKVTLIAERNDTYAKEVEVTVELSTEWKRFFIPFEILTRTHPVGGMTMGMHLGHQAQTVEIGGMAILNYGPDYDLEQFPNDLSAGNYAGFEADAAWRAPAAARIENLRKADMNFTVLNEEGSPAANASVEVRMQRHDFDFGTAVKASRFPLGRNYSPAFVDRITNLDGEGHGFSSIVFENDFKWPAWEDEWISTNQQTRRTLEYLNERNIDIRGHVLLWPGWGNMPDRMQENANNPSYLLDELDKHLVDFLETEDFDQYIKDWDVLNEINTNTDLAAALRGTPGHPTGREVYANTFKRARELAPDAKLYINDYITLSLKNTEGAVIYEQYKDFIQEIIDADAPIQGVGFQAHLSASPNSIYEVLETYDDFYDSFGLEAKITEFDMPTSVSEELAATYMKDFMTVTFSHESMTGFMFWNFWDVDTWQNKGANLFNEDWSRTLPGHTFKDLVFGEWWTNEDLTTDAEGKTSTRGFKGTYEITVDCGESATHTFTVDVVEDKSIILDCAQLVSTTLPELPAGSVIAYPNPATGPWSVTNNLSKILKGELYDVNGRQLWNGNFAPGTTEFDLELPTGVYNLRLSTQTQATNLQLLRKK</sequence>
<dbReference type="InterPro" id="IPR044846">
    <property type="entry name" value="GH10"/>
</dbReference>
<dbReference type="InterPro" id="IPR008979">
    <property type="entry name" value="Galactose-bd-like_sf"/>
</dbReference>
<dbReference type="PANTHER" id="PTHR31490:SF88">
    <property type="entry name" value="BETA-XYLANASE"/>
    <property type="match status" value="1"/>
</dbReference>
<evidence type="ECO:0000256" key="9">
    <source>
        <dbReference type="RuleBase" id="RU361174"/>
    </source>
</evidence>
<dbReference type="Gene3D" id="3.20.20.80">
    <property type="entry name" value="Glycosidases"/>
    <property type="match status" value="1"/>
</dbReference>
<evidence type="ECO:0000256" key="3">
    <source>
        <dbReference type="ARBA" id="ARBA00022651"/>
    </source>
</evidence>
<keyword evidence="6 9" id="KW-0119">Carbohydrate metabolism</keyword>
<dbReference type="OrthoDB" id="9809277at2"/>
<feature type="signal peptide" evidence="10">
    <location>
        <begin position="1"/>
        <end position="18"/>
    </location>
</feature>
<dbReference type="Pfam" id="PF00331">
    <property type="entry name" value="Glyco_hydro_10"/>
    <property type="match status" value="1"/>
</dbReference>
<evidence type="ECO:0000256" key="5">
    <source>
        <dbReference type="ARBA" id="ARBA00022801"/>
    </source>
</evidence>
<evidence type="ECO:0000256" key="2">
    <source>
        <dbReference type="ARBA" id="ARBA00007495"/>
    </source>
</evidence>
<name>A0A5C7FJV2_9BACT</name>